<dbReference type="RefSeq" id="WP_091850438.1">
    <property type="nucleotide sequence ID" value="NZ_FOHZ01000006.1"/>
</dbReference>
<dbReference type="STRING" id="430453.SAMN04487962_106128"/>
<keyword evidence="3" id="KW-1185">Reference proteome</keyword>
<evidence type="ECO:0000256" key="1">
    <source>
        <dbReference type="SAM" id="SignalP"/>
    </source>
</evidence>
<feature type="signal peptide" evidence="1">
    <location>
        <begin position="1"/>
        <end position="19"/>
    </location>
</feature>
<evidence type="ECO:0008006" key="4">
    <source>
        <dbReference type="Google" id="ProtNLM"/>
    </source>
</evidence>
<organism evidence="2 3">
    <name type="scientific">Marinobacter segnicrescens</name>
    <dbReference type="NCBI Taxonomy" id="430453"/>
    <lineage>
        <taxon>Bacteria</taxon>
        <taxon>Pseudomonadati</taxon>
        <taxon>Pseudomonadota</taxon>
        <taxon>Gammaproteobacteria</taxon>
        <taxon>Pseudomonadales</taxon>
        <taxon>Marinobacteraceae</taxon>
        <taxon>Marinobacter</taxon>
    </lineage>
</organism>
<dbReference type="OrthoDB" id="1491713at2"/>
<dbReference type="EMBL" id="FOHZ01000006">
    <property type="protein sequence ID" value="SET26696.1"/>
    <property type="molecule type" value="Genomic_DNA"/>
</dbReference>
<proteinExistence type="predicted"/>
<evidence type="ECO:0000313" key="3">
    <source>
        <dbReference type="Proteomes" id="UP000198762"/>
    </source>
</evidence>
<dbReference type="AlphaFoldDB" id="A0A1I0D3Z8"/>
<evidence type="ECO:0000313" key="2">
    <source>
        <dbReference type="EMBL" id="SET26696.1"/>
    </source>
</evidence>
<feature type="chain" id="PRO_5011789656" description="Polysaccharide lyase" evidence="1">
    <location>
        <begin position="20"/>
        <end position="250"/>
    </location>
</feature>
<name>A0A1I0D3Z8_9GAMM</name>
<protein>
    <recommendedName>
        <fullName evidence="4">Polysaccharide lyase</fullName>
    </recommendedName>
</protein>
<keyword evidence="1" id="KW-0732">Signal</keyword>
<dbReference type="Proteomes" id="UP000198762">
    <property type="component" value="Unassembled WGS sequence"/>
</dbReference>
<gene>
    <name evidence="2" type="ORF">SAMN04487962_106128</name>
</gene>
<reference evidence="3" key="1">
    <citation type="submission" date="2016-10" db="EMBL/GenBank/DDBJ databases">
        <authorList>
            <person name="Varghese N."/>
            <person name="Submissions S."/>
        </authorList>
    </citation>
    <scope>NUCLEOTIDE SEQUENCE [LARGE SCALE GENOMIC DNA]</scope>
    <source>
        <strain evidence="3">CGMCC 1.6489</strain>
    </source>
</reference>
<accession>A0A1I0D3Z8</accession>
<sequence>MKSWLALFGYPLLALSAAASETFVFSGIASNTDGVQLYQEEHRVTGSCVEGHWRPEQQNVDYLRQDSPSPFAAKALTYKDSPLRPEVDFKQPDFSEHLLVRHDGDETLKVEWTMSDQPSKRWRVPFEDQLVVDAGFDHFVRANWQALTDGNAVDFSVLAPTRGESYDFVAEPAPDKLAGADHSFRIRPAGMFLRVLVDPIRLGYRDDGFLTHYAGLGNIRRNQDENHVVSIRYQVIEAPGCSLLPSSQSR</sequence>